<protein>
    <submittedName>
        <fullName evidence="2">Uncharacterized protein</fullName>
    </submittedName>
</protein>
<gene>
    <name evidence="2" type="ordered locus">Slin_3369</name>
</gene>
<sequence>MCYQSPFVPDKSRTPNQSGTAYNYVRGSDTGTSPHLTPWPVNLQPSDLITSKIRVGLLYIHRFDPDVTIQYIVTFGL</sequence>
<dbReference type="HOGENOM" id="CLU_2636239_0_0_10"/>
<dbReference type="AlphaFoldDB" id="D2QP69"/>
<dbReference type="Proteomes" id="UP000002028">
    <property type="component" value="Chromosome"/>
</dbReference>
<feature type="region of interest" description="Disordered" evidence="1">
    <location>
        <begin position="1"/>
        <end position="37"/>
    </location>
</feature>
<keyword evidence="3" id="KW-1185">Reference proteome</keyword>
<accession>D2QP69</accession>
<organism evidence="2 3">
    <name type="scientific">Spirosoma linguale (strain ATCC 33905 / DSM 74 / LMG 10896 / Claus 1)</name>
    <dbReference type="NCBI Taxonomy" id="504472"/>
    <lineage>
        <taxon>Bacteria</taxon>
        <taxon>Pseudomonadati</taxon>
        <taxon>Bacteroidota</taxon>
        <taxon>Cytophagia</taxon>
        <taxon>Cytophagales</taxon>
        <taxon>Cytophagaceae</taxon>
        <taxon>Spirosoma</taxon>
    </lineage>
</organism>
<proteinExistence type="predicted"/>
<reference evidence="2 3" key="1">
    <citation type="journal article" date="2010" name="Stand. Genomic Sci.">
        <title>Complete genome sequence of Spirosoma linguale type strain (1).</title>
        <authorList>
            <person name="Lail K."/>
            <person name="Sikorski J."/>
            <person name="Saunders E."/>
            <person name="Lapidus A."/>
            <person name="Glavina Del Rio T."/>
            <person name="Copeland A."/>
            <person name="Tice H."/>
            <person name="Cheng J.-F."/>
            <person name="Lucas S."/>
            <person name="Nolan M."/>
            <person name="Bruce D."/>
            <person name="Goodwin L."/>
            <person name="Pitluck S."/>
            <person name="Ivanova N."/>
            <person name="Mavromatis K."/>
            <person name="Ovchinnikova G."/>
            <person name="Pati A."/>
            <person name="Chen A."/>
            <person name="Palaniappan K."/>
            <person name="Land M."/>
            <person name="Hauser L."/>
            <person name="Chang Y.-J."/>
            <person name="Jeffries C.D."/>
            <person name="Chain P."/>
            <person name="Brettin T."/>
            <person name="Detter J.C."/>
            <person name="Schuetze A."/>
            <person name="Rohde M."/>
            <person name="Tindall B.J."/>
            <person name="Goeker M."/>
            <person name="Bristow J."/>
            <person name="Eisen J.A."/>
            <person name="Markowitz V."/>
            <person name="Hugenholtz P."/>
            <person name="Kyrpides N.C."/>
            <person name="Klenk H.-P."/>
            <person name="Chen F."/>
        </authorList>
    </citation>
    <scope>NUCLEOTIDE SEQUENCE [LARGE SCALE GENOMIC DNA]</scope>
    <source>
        <strain evidence="3">ATCC 33905 / DSM 74 / LMG 10896 / Claus 1</strain>
    </source>
</reference>
<evidence type="ECO:0000313" key="3">
    <source>
        <dbReference type="Proteomes" id="UP000002028"/>
    </source>
</evidence>
<evidence type="ECO:0000256" key="1">
    <source>
        <dbReference type="SAM" id="MobiDB-lite"/>
    </source>
</evidence>
<evidence type="ECO:0000313" key="2">
    <source>
        <dbReference type="EMBL" id="ADB39377.1"/>
    </source>
</evidence>
<dbReference type="KEGG" id="sli:Slin_3369"/>
<name>D2QP69_SPILD</name>
<dbReference type="EMBL" id="CP001769">
    <property type="protein sequence ID" value="ADB39377.1"/>
    <property type="molecule type" value="Genomic_DNA"/>
</dbReference>